<feature type="transmembrane region" description="Helical" evidence="1">
    <location>
        <begin position="52"/>
        <end position="73"/>
    </location>
</feature>
<feature type="transmembrane region" description="Helical" evidence="1">
    <location>
        <begin position="7"/>
        <end position="29"/>
    </location>
</feature>
<gene>
    <name evidence="2" type="ORF">Megvenef_00800</name>
</gene>
<sequence>MNNRPRSVTIVCWILIVTGVLGLVFYVIADLSMDHKQLFTLMEHQRHIPGSVQYALGYFALFVSISSGIAMLYGKNWARFLYLGYHIFSFSILILSSSYRITLIHEVIMFAIFTFILFRSSANQYFKSNAYQAVIKNENI</sequence>
<dbReference type="EMBL" id="JARJFB010000051">
    <property type="protein sequence ID" value="MEA0970831.1"/>
    <property type="molecule type" value="Genomic_DNA"/>
</dbReference>
<keyword evidence="3" id="KW-1185">Reference proteome</keyword>
<comment type="caution">
    <text evidence="2">The sequence shown here is derived from an EMBL/GenBank/DDBJ whole genome shotgun (WGS) entry which is preliminary data.</text>
</comment>
<keyword evidence="1" id="KW-0472">Membrane</keyword>
<feature type="transmembrane region" description="Helical" evidence="1">
    <location>
        <begin position="80"/>
        <end position="101"/>
    </location>
</feature>
<organism evidence="2 3">
    <name type="scientific">Candidatus Megaera venefica</name>
    <dbReference type="NCBI Taxonomy" id="2055910"/>
    <lineage>
        <taxon>Bacteria</taxon>
        <taxon>Pseudomonadati</taxon>
        <taxon>Pseudomonadota</taxon>
        <taxon>Alphaproteobacteria</taxon>
        <taxon>Rickettsiales</taxon>
        <taxon>Rickettsiaceae</taxon>
        <taxon>Candidatus Megaera</taxon>
    </lineage>
</organism>
<evidence type="ECO:0000313" key="3">
    <source>
        <dbReference type="Proteomes" id="UP001291687"/>
    </source>
</evidence>
<keyword evidence="1" id="KW-1133">Transmembrane helix</keyword>
<name>A0ABU5NCC1_9RICK</name>
<reference evidence="2 3" key="1">
    <citation type="submission" date="2023-03" db="EMBL/GenBank/DDBJ databases">
        <title>Host association and intracellularity evolved multiple times independently in the Rickettsiales.</title>
        <authorList>
            <person name="Castelli M."/>
            <person name="Nardi T."/>
            <person name="Gammuto L."/>
            <person name="Bellinzona G."/>
            <person name="Sabaneyeva E."/>
            <person name="Potekhin A."/>
            <person name="Serra V."/>
            <person name="Petroni G."/>
            <person name="Sassera D."/>
        </authorList>
    </citation>
    <scope>NUCLEOTIDE SEQUENCE [LARGE SCALE GENOMIC DNA]</scope>
    <source>
        <strain evidence="2 3">Sr 2-6</strain>
    </source>
</reference>
<evidence type="ECO:0000256" key="1">
    <source>
        <dbReference type="SAM" id="Phobius"/>
    </source>
</evidence>
<proteinExistence type="predicted"/>
<dbReference type="Proteomes" id="UP001291687">
    <property type="component" value="Unassembled WGS sequence"/>
</dbReference>
<feature type="transmembrane region" description="Helical" evidence="1">
    <location>
        <begin position="107"/>
        <end position="126"/>
    </location>
</feature>
<keyword evidence="1" id="KW-0812">Transmembrane</keyword>
<evidence type="ECO:0008006" key="4">
    <source>
        <dbReference type="Google" id="ProtNLM"/>
    </source>
</evidence>
<protein>
    <recommendedName>
        <fullName evidence="4">DUF4345 domain-containing protein</fullName>
    </recommendedName>
</protein>
<dbReference type="RefSeq" id="WP_322776730.1">
    <property type="nucleotide sequence ID" value="NZ_JARJFB010000051.1"/>
</dbReference>
<evidence type="ECO:0000313" key="2">
    <source>
        <dbReference type="EMBL" id="MEA0970831.1"/>
    </source>
</evidence>
<accession>A0ABU5NCC1</accession>